<evidence type="ECO:0000256" key="1">
    <source>
        <dbReference type="ARBA" id="ARBA00004123"/>
    </source>
</evidence>
<feature type="compositionally biased region" description="Basic and acidic residues" evidence="6">
    <location>
        <begin position="34"/>
        <end position="46"/>
    </location>
</feature>
<keyword evidence="9" id="KW-1185">Reference proteome</keyword>
<evidence type="ECO:0000313" key="8">
    <source>
        <dbReference type="EMBL" id="KAF5313763.1"/>
    </source>
</evidence>
<dbReference type="AlphaFoldDB" id="A0A8H5B0J0"/>
<evidence type="ECO:0000259" key="7">
    <source>
        <dbReference type="Pfam" id="PF05699"/>
    </source>
</evidence>
<dbReference type="InterPro" id="IPR012337">
    <property type="entry name" value="RNaseH-like_sf"/>
</dbReference>
<dbReference type="EMBL" id="JAACJJ010000047">
    <property type="protein sequence ID" value="KAF5313763.1"/>
    <property type="molecule type" value="Genomic_DNA"/>
</dbReference>
<organism evidence="8 9">
    <name type="scientific">Psilocybe cf. subviscida</name>
    <dbReference type="NCBI Taxonomy" id="2480587"/>
    <lineage>
        <taxon>Eukaryota</taxon>
        <taxon>Fungi</taxon>
        <taxon>Dikarya</taxon>
        <taxon>Basidiomycota</taxon>
        <taxon>Agaricomycotina</taxon>
        <taxon>Agaricomycetes</taxon>
        <taxon>Agaricomycetidae</taxon>
        <taxon>Agaricales</taxon>
        <taxon>Agaricineae</taxon>
        <taxon>Strophariaceae</taxon>
        <taxon>Psilocybe</taxon>
    </lineage>
</organism>
<dbReference type="PANTHER" id="PTHR46481">
    <property type="entry name" value="ZINC FINGER BED DOMAIN-CONTAINING PROTEIN 4"/>
    <property type="match status" value="1"/>
</dbReference>
<dbReference type="InterPro" id="IPR052035">
    <property type="entry name" value="ZnF_BED_domain_contain"/>
</dbReference>
<feature type="compositionally biased region" description="Polar residues" evidence="6">
    <location>
        <begin position="1"/>
        <end position="15"/>
    </location>
</feature>
<keyword evidence="5" id="KW-0539">Nucleus</keyword>
<dbReference type="Pfam" id="PF05699">
    <property type="entry name" value="Dimer_Tnp_hAT"/>
    <property type="match status" value="1"/>
</dbReference>
<keyword evidence="4" id="KW-0862">Zinc</keyword>
<dbReference type="GO" id="GO:0005634">
    <property type="term" value="C:nucleus"/>
    <property type="evidence" value="ECO:0007669"/>
    <property type="project" value="UniProtKB-SubCell"/>
</dbReference>
<dbReference type="GO" id="GO:0008270">
    <property type="term" value="F:zinc ion binding"/>
    <property type="evidence" value="ECO:0007669"/>
    <property type="project" value="UniProtKB-KW"/>
</dbReference>
<evidence type="ECO:0000256" key="2">
    <source>
        <dbReference type="ARBA" id="ARBA00022723"/>
    </source>
</evidence>
<keyword evidence="3" id="KW-0863">Zinc-finger</keyword>
<gene>
    <name evidence="8" type="ORF">D9619_013714</name>
</gene>
<dbReference type="InterPro" id="IPR008906">
    <property type="entry name" value="HATC_C_dom"/>
</dbReference>
<proteinExistence type="predicted"/>
<feature type="region of interest" description="Disordered" evidence="6">
    <location>
        <begin position="1"/>
        <end position="52"/>
    </location>
</feature>
<feature type="region of interest" description="Disordered" evidence="6">
    <location>
        <begin position="515"/>
        <end position="535"/>
    </location>
</feature>
<dbReference type="Proteomes" id="UP000567179">
    <property type="component" value="Unassembled WGS sequence"/>
</dbReference>
<feature type="compositionally biased region" description="Acidic residues" evidence="6">
    <location>
        <begin position="159"/>
        <end position="193"/>
    </location>
</feature>
<sequence>MQHHSLPSTGENTTPEDPHVPHTNLDGPANVETSEQKGKGKPKEVTTRVGHKRVVKASEKLIKVNENLQGTGLNPGTKRFLQRTLDVGGGTISTGATLSTASSTKKKIPGTSKKPVAGSSCSSKRKLDESTSKPTQCAKRVRTAQSIANGDSNEHDPKGDDEEAEDGYDEGAEDVESTDDEDQASNSEEEEDEGRSVDPEVEAQYTKLKATESSKPRRVHNHRGQDPRTKDLRAVYDKVVDSDNRKGHRCHVCKYFDKHGEYYLKKCQELDIEPNASCIPEGGVQTSPGTDTVQLTLGGFIESVPRWSKDGLLDHIVEFVVEDDQAFNIVEKTSFRALLKYQKPSMKDSDIPHRTKLREEVIHKTEVVMHKLMEHFKLCPSKISITLDAWSSDSYDPYLAITAHYIDAPLDQPCEWTLKKQVIGFEELKGRHNGENMAALTNDVLEQYKIRDKLGWLTSDNATSNDTLVRKIHQKEDKWKPRERRIRCIEHTINLAAGDFIKALGPTTWSYSGSSDESNTDFAANSGNAAEDSNDNTVTDVLDFEAGDTLGKALALVNQCCREEKIRERELLKWVRTRWGSMHDLIERVIESRKALMRFCYYADENLPKLKNKQYADFKIETSEWRALELILEVLAEPRKAQATFSSETETTVWKAIPVLDCLRAKWTMFSKVVKFYPIYEAIIAGLEKLDKWYHEISKRETYYICLVLHPSMKDLYCKAAWSSDLCSQGQKSLEKIFDQYYIPPKKTTTARSRENALGLVSQSFSGYGSDFIMSQLSQSTPQEPFTSASNPRQELTDYLGALREPSVVDPIKWWGYHSLQYPTLSRIARDYLAIQGSSVASERAFSSAGITDDVRRNSLDTKAFGGKQS</sequence>
<dbReference type="OrthoDB" id="3058553at2759"/>
<keyword evidence="2" id="KW-0479">Metal-binding</keyword>
<feature type="domain" description="HAT C-terminal dimerisation" evidence="7">
    <location>
        <begin position="795"/>
        <end position="862"/>
    </location>
</feature>
<evidence type="ECO:0000256" key="3">
    <source>
        <dbReference type="ARBA" id="ARBA00022771"/>
    </source>
</evidence>
<reference evidence="8 9" key="1">
    <citation type="journal article" date="2020" name="ISME J.">
        <title>Uncovering the hidden diversity of litter-decomposition mechanisms in mushroom-forming fungi.</title>
        <authorList>
            <person name="Floudas D."/>
            <person name="Bentzer J."/>
            <person name="Ahren D."/>
            <person name="Johansson T."/>
            <person name="Persson P."/>
            <person name="Tunlid A."/>
        </authorList>
    </citation>
    <scope>NUCLEOTIDE SEQUENCE [LARGE SCALE GENOMIC DNA]</scope>
    <source>
        <strain evidence="8 9">CBS 101986</strain>
    </source>
</reference>
<dbReference type="PANTHER" id="PTHR46481:SF10">
    <property type="entry name" value="ZINC FINGER BED DOMAIN-CONTAINING PROTEIN 39"/>
    <property type="match status" value="1"/>
</dbReference>
<evidence type="ECO:0000256" key="6">
    <source>
        <dbReference type="SAM" id="MobiDB-lite"/>
    </source>
</evidence>
<evidence type="ECO:0000256" key="5">
    <source>
        <dbReference type="ARBA" id="ARBA00023242"/>
    </source>
</evidence>
<feature type="compositionally biased region" description="Polar residues" evidence="6">
    <location>
        <begin position="515"/>
        <end position="528"/>
    </location>
</feature>
<accession>A0A8H5B0J0</accession>
<protein>
    <recommendedName>
        <fullName evidence="7">HAT C-terminal dimerisation domain-containing protein</fullName>
    </recommendedName>
</protein>
<feature type="compositionally biased region" description="Low complexity" evidence="6">
    <location>
        <begin position="93"/>
        <end position="103"/>
    </location>
</feature>
<comment type="subcellular location">
    <subcellularLocation>
        <location evidence="1">Nucleus</location>
    </subcellularLocation>
</comment>
<dbReference type="GO" id="GO:0046983">
    <property type="term" value="F:protein dimerization activity"/>
    <property type="evidence" value="ECO:0007669"/>
    <property type="project" value="InterPro"/>
</dbReference>
<evidence type="ECO:0000313" key="9">
    <source>
        <dbReference type="Proteomes" id="UP000567179"/>
    </source>
</evidence>
<comment type="caution">
    <text evidence="8">The sequence shown here is derived from an EMBL/GenBank/DDBJ whole genome shotgun (WGS) entry which is preliminary data.</text>
</comment>
<dbReference type="SUPFAM" id="SSF53098">
    <property type="entry name" value="Ribonuclease H-like"/>
    <property type="match status" value="1"/>
</dbReference>
<evidence type="ECO:0000256" key="4">
    <source>
        <dbReference type="ARBA" id="ARBA00022833"/>
    </source>
</evidence>
<feature type="region of interest" description="Disordered" evidence="6">
    <location>
        <begin position="92"/>
        <end position="231"/>
    </location>
</feature>
<name>A0A8H5B0J0_9AGAR</name>